<feature type="transmembrane region" description="Helical" evidence="6">
    <location>
        <begin position="84"/>
        <end position="104"/>
    </location>
</feature>
<organism evidence="7 8">
    <name type="scientific">Kuraishia capsulata CBS 1993</name>
    <dbReference type="NCBI Taxonomy" id="1382522"/>
    <lineage>
        <taxon>Eukaryota</taxon>
        <taxon>Fungi</taxon>
        <taxon>Dikarya</taxon>
        <taxon>Ascomycota</taxon>
        <taxon>Saccharomycotina</taxon>
        <taxon>Pichiomycetes</taxon>
        <taxon>Pichiales</taxon>
        <taxon>Pichiaceae</taxon>
        <taxon>Kuraishia</taxon>
    </lineage>
</organism>
<dbReference type="GO" id="GO:0016020">
    <property type="term" value="C:membrane"/>
    <property type="evidence" value="ECO:0007669"/>
    <property type="project" value="UniProtKB-SubCell"/>
</dbReference>
<gene>
    <name evidence="7" type="ORF">KUCA_T00005163001</name>
</gene>
<reference evidence="7" key="1">
    <citation type="submission" date="2013-12" db="EMBL/GenBank/DDBJ databases">
        <authorList>
            <person name="Genoscope - CEA"/>
        </authorList>
    </citation>
    <scope>NUCLEOTIDE SEQUENCE</scope>
    <source>
        <strain evidence="7">CBS 1993</strain>
    </source>
</reference>
<comment type="subcellular location">
    <subcellularLocation>
        <location evidence="1">Membrane</location>
        <topology evidence="1">Multi-pass membrane protein</topology>
    </subcellularLocation>
</comment>
<feature type="transmembrane region" description="Helical" evidence="6">
    <location>
        <begin position="189"/>
        <end position="211"/>
    </location>
</feature>
<accession>W6MR38</accession>
<feature type="region of interest" description="Disordered" evidence="5">
    <location>
        <begin position="38"/>
        <end position="64"/>
    </location>
</feature>
<dbReference type="EMBL" id="HG793130">
    <property type="protein sequence ID" value="CDK29176.1"/>
    <property type="molecule type" value="Genomic_DNA"/>
</dbReference>
<dbReference type="PANTHER" id="PTHR16201">
    <property type="entry name" value="SEVEN TRANSMEMBRANE PROTEIN 1-RELATED"/>
    <property type="match status" value="1"/>
</dbReference>
<keyword evidence="2 6" id="KW-0812">Transmembrane</keyword>
<evidence type="ECO:0000256" key="2">
    <source>
        <dbReference type="ARBA" id="ARBA00022692"/>
    </source>
</evidence>
<evidence type="ECO:0000313" key="8">
    <source>
        <dbReference type="Proteomes" id="UP000019384"/>
    </source>
</evidence>
<dbReference type="Proteomes" id="UP000019384">
    <property type="component" value="Unassembled WGS sequence"/>
</dbReference>
<keyword evidence="4 6" id="KW-0472">Membrane</keyword>
<proteinExistence type="predicted"/>
<dbReference type="AlphaFoldDB" id="W6MR38"/>
<evidence type="ECO:0000256" key="1">
    <source>
        <dbReference type="ARBA" id="ARBA00004141"/>
    </source>
</evidence>
<dbReference type="InterPro" id="IPR051415">
    <property type="entry name" value="LAAT-1"/>
</dbReference>
<dbReference type="Gene3D" id="1.20.1280.290">
    <property type="match status" value="1"/>
</dbReference>
<keyword evidence="8" id="KW-1185">Reference proteome</keyword>
<dbReference type="InterPro" id="IPR006603">
    <property type="entry name" value="PQ-loop_rpt"/>
</dbReference>
<dbReference type="PANTHER" id="PTHR16201:SF35">
    <property type="entry name" value="VACUOLAR AMINO ACID TRANSPORTER YPQ1-RELATED"/>
    <property type="match status" value="1"/>
</dbReference>
<dbReference type="Pfam" id="PF04193">
    <property type="entry name" value="PQ-loop"/>
    <property type="match status" value="1"/>
</dbReference>
<evidence type="ECO:0000256" key="3">
    <source>
        <dbReference type="ARBA" id="ARBA00022989"/>
    </source>
</evidence>
<evidence type="ECO:0000256" key="6">
    <source>
        <dbReference type="SAM" id="Phobius"/>
    </source>
</evidence>
<name>W6MR38_9ASCO</name>
<dbReference type="RefSeq" id="XP_022461165.1">
    <property type="nucleotide sequence ID" value="XM_022606321.1"/>
</dbReference>
<feature type="compositionally biased region" description="Acidic residues" evidence="5">
    <location>
        <begin position="43"/>
        <end position="60"/>
    </location>
</feature>
<dbReference type="GeneID" id="34522553"/>
<evidence type="ECO:0000256" key="4">
    <source>
        <dbReference type="ARBA" id="ARBA00023136"/>
    </source>
</evidence>
<evidence type="ECO:0000256" key="5">
    <source>
        <dbReference type="SAM" id="MobiDB-lite"/>
    </source>
</evidence>
<protein>
    <submittedName>
        <fullName evidence="7">Uncharacterized protein</fullName>
    </submittedName>
</protein>
<dbReference type="HOGENOM" id="CLU_1256202_0_0_1"/>
<keyword evidence="3 6" id="KW-1133">Transmembrane helix</keyword>
<evidence type="ECO:0000313" key="7">
    <source>
        <dbReference type="EMBL" id="CDK29176.1"/>
    </source>
</evidence>
<dbReference type="OrthoDB" id="8048523at2759"/>
<reference evidence="7" key="2">
    <citation type="submission" date="2014-02" db="EMBL/GenBank/DDBJ databases">
        <title>Complete DNA sequence of /Kuraishia capsulata/ illustrates novel genomic features among budding yeasts (/Saccharomycotina/).</title>
        <authorList>
            <person name="Morales L."/>
            <person name="Noel B."/>
            <person name="Porcel B."/>
            <person name="Marcet-Houben M."/>
            <person name="Hullo M-F."/>
            <person name="Sacerdot C."/>
            <person name="Tekaia F."/>
            <person name="Leh-Louis V."/>
            <person name="Despons L."/>
            <person name="Khanna V."/>
            <person name="Aury J-M."/>
            <person name="Barbe V."/>
            <person name="Couloux A."/>
            <person name="Labadie K."/>
            <person name="Pelletier E."/>
            <person name="Souciet J-L."/>
            <person name="Boekhout T."/>
            <person name="Gabaldon T."/>
            <person name="Wincker P."/>
            <person name="Dujon B."/>
        </authorList>
    </citation>
    <scope>NUCLEOTIDE SEQUENCE</scope>
    <source>
        <strain evidence="7">CBS 1993</strain>
    </source>
</reference>
<sequence length="220" mass="25021">MAFMIFQAIQYTTHDAALLFQIMFYRNRQKQNQGRIQLLQSDDLSDPDTSDEDDDSDNEKDVDNSVDSSITRKVLRIIVATQCYIQISIVTAGLLMLFNVIDLIRIYAWGARSDAPFYSDHRLRFGTRAQIFGWCSAASYIGSRCSQIQLNNKRKSCEGISRMFVLLKCLESVVSVACILSQSTGKHYMLIYSSWLVGYVGSLLLDLVILYQCSIYQGNQ</sequence>